<dbReference type="PANTHER" id="PTHR14690">
    <property type="entry name" value="IQ MOTIF CONTAINING WITH AAA DOMAIN 1"/>
    <property type="match status" value="1"/>
</dbReference>
<dbReference type="AlphaFoldDB" id="A0A6P8YM54"/>
<feature type="compositionally biased region" description="Basic and acidic residues" evidence="1">
    <location>
        <begin position="397"/>
        <end position="410"/>
    </location>
</feature>
<keyword evidence="3" id="KW-1185">Reference proteome</keyword>
<dbReference type="SMART" id="SM00382">
    <property type="entry name" value="AAA"/>
    <property type="match status" value="1"/>
</dbReference>
<dbReference type="InterPro" id="IPR027417">
    <property type="entry name" value="P-loop_NTPase"/>
</dbReference>
<reference evidence="4" key="1">
    <citation type="submission" date="2025-08" db="UniProtKB">
        <authorList>
            <consortium name="RefSeq"/>
        </authorList>
    </citation>
    <scope>IDENTIFICATION</scope>
    <source>
        <strain evidence="4">15112-1751.03</strain>
        <tissue evidence="4">Whole Adult</tissue>
    </source>
</reference>
<dbReference type="InterPro" id="IPR003959">
    <property type="entry name" value="ATPase_AAA_core"/>
</dbReference>
<dbReference type="Pfam" id="PF00004">
    <property type="entry name" value="AAA"/>
    <property type="match status" value="1"/>
</dbReference>
<feature type="region of interest" description="Disordered" evidence="1">
    <location>
        <begin position="389"/>
        <end position="429"/>
    </location>
</feature>
<dbReference type="PANTHER" id="PTHR14690:SF9">
    <property type="entry name" value="GH08353P"/>
    <property type="match status" value="1"/>
</dbReference>
<gene>
    <name evidence="4" type="primary">LOC117570191</name>
</gene>
<evidence type="ECO:0000313" key="3">
    <source>
        <dbReference type="Proteomes" id="UP000515160"/>
    </source>
</evidence>
<feature type="domain" description="AAA+ ATPase" evidence="2">
    <location>
        <begin position="621"/>
        <end position="757"/>
    </location>
</feature>
<protein>
    <submittedName>
        <fullName evidence="4">Dynein regulatory complex protein 11</fullName>
    </submittedName>
</protein>
<dbReference type="GO" id="GO:0005524">
    <property type="term" value="F:ATP binding"/>
    <property type="evidence" value="ECO:0007669"/>
    <property type="project" value="InterPro"/>
</dbReference>
<dbReference type="RefSeq" id="XP_034107567.1">
    <property type="nucleotide sequence ID" value="XM_034251676.2"/>
</dbReference>
<feature type="compositionally biased region" description="Basic residues" evidence="1">
    <location>
        <begin position="529"/>
        <end position="541"/>
    </location>
</feature>
<sequence>MPFDVNHKLWISTSKEIGQLLKKQMRLKTIEPPEEKALSFKILCELYVLYVELVNKLTFIYFNTFQVQKRAIVRTLVENATQQLMLLKEELKEIELSEYVYMDKVLISRKLTPRDLMIWRSPQFLYRRPLDIQNIISKNKIYMNDEEKEASAAEDWVKVTEAVELIQAHERARRARIYKANIKYDKKKYLEVKQRKKINYMFTFKPNQAMSIPVKRTIFNADFIKTEESCADLRDRDDNMNELYDEQELERFNTLRNNAARIIQSCWRAYKTRKILKIKKQFKKELLGIKKIRKLKRPNQFSNSVLEMYKNEKLKGQLDEDFAKLIMDERTRLLQVRTPWMMEDISDHIRAWFDEFYGKTGNFHPYPDPVKKGTVLVVIDETMTPMEFQESLNKKPMSKEEKKKQKDKIKAEKKKKKDKLRQQKIKEAKRRKKLKDAGIIDIGYIVSSSKPIVKIEETMKQFSIDWRDVDEYLNRNHDPIKDWVTEEQLDVIHQELRQLVDEYMRVEYELLREAWAKDNKVPYKALKVKKPKKKKNKKKKKPFDPTEDRTLDSLYNELKDDGVIEQVSHKDFDEFIADFNFLADDTRDPEDNLTTVGPAKGDIKMVIQESMLGMSEFDIAKPKSILLIGPLNSGKKLLCNIIASELDAVFINLSPEKTTQYADDMNMFLHKVMKVAKAFQPAILYIEEAHRVFAKKTPPEQAAMKPTILASYIAKKILKPIKKSDKIVLLGTSNMPWAAKGTLKRNFKKIILIPKCDYGTSFMLWLDLMTENAPDDLEAYQYSALARVLQAYNSGDITNNIAQTLNVERKMRLRFDALEPKEFLEYFLSENNPPMFPPELKMMEKFTKWFGKSNKFEKMRKKIMAIKAAKNKKKK</sequence>
<proteinExistence type="predicted"/>
<dbReference type="SUPFAM" id="SSF52540">
    <property type="entry name" value="P-loop containing nucleoside triphosphate hydrolases"/>
    <property type="match status" value="1"/>
</dbReference>
<evidence type="ECO:0000259" key="2">
    <source>
        <dbReference type="SMART" id="SM00382"/>
    </source>
</evidence>
<dbReference type="OrthoDB" id="6616786at2759"/>
<dbReference type="InterPro" id="IPR003593">
    <property type="entry name" value="AAA+_ATPase"/>
</dbReference>
<accession>A0A6P8YM54</accession>
<name>A0A6P8YM54_DROAB</name>
<organism evidence="3 4">
    <name type="scientific">Drosophila albomicans</name>
    <name type="common">Fruit fly</name>
    <dbReference type="NCBI Taxonomy" id="7291"/>
    <lineage>
        <taxon>Eukaryota</taxon>
        <taxon>Metazoa</taxon>
        <taxon>Ecdysozoa</taxon>
        <taxon>Arthropoda</taxon>
        <taxon>Hexapoda</taxon>
        <taxon>Insecta</taxon>
        <taxon>Pterygota</taxon>
        <taxon>Neoptera</taxon>
        <taxon>Endopterygota</taxon>
        <taxon>Diptera</taxon>
        <taxon>Brachycera</taxon>
        <taxon>Muscomorpha</taxon>
        <taxon>Ephydroidea</taxon>
        <taxon>Drosophilidae</taxon>
        <taxon>Drosophila</taxon>
    </lineage>
</organism>
<dbReference type="InterPro" id="IPR052267">
    <property type="entry name" value="N-DRC_Component"/>
</dbReference>
<dbReference type="GO" id="GO:0016887">
    <property type="term" value="F:ATP hydrolysis activity"/>
    <property type="evidence" value="ECO:0007669"/>
    <property type="project" value="InterPro"/>
</dbReference>
<evidence type="ECO:0000256" key="1">
    <source>
        <dbReference type="SAM" id="MobiDB-lite"/>
    </source>
</evidence>
<dbReference type="CDD" id="cd23767">
    <property type="entry name" value="IQCD"/>
    <property type="match status" value="1"/>
</dbReference>
<dbReference type="Gene3D" id="3.40.50.300">
    <property type="entry name" value="P-loop containing nucleotide triphosphate hydrolases"/>
    <property type="match status" value="1"/>
</dbReference>
<dbReference type="GeneID" id="117570191"/>
<dbReference type="Gene3D" id="1.10.8.60">
    <property type="match status" value="1"/>
</dbReference>
<evidence type="ECO:0000313" key="4">
    <source>
        <dbReference type="RefSeq" id="XP_034107567.1"/>
    </source>
</evidence>
<dbReference type="PROSITE" id="PS50096">
    <property type="entry name" value="IQ"/>
    <property type="match status" value="1"/>
</dbReference>
<feature type="region of interest" description="Disordered" evidence="1">
    <location>
        <begin position="529"/>
        <end position="548"/>
    </location>
</feature>
<dbReference type="Proteomes" id="UP000515160">
    <property type="component" value="Chromosome 3"/>
</dbReference>